<feature type="transmembrane region" description="Helical" evidence="1">
    <location>
        <begin position="64"/>
        <end position="85"/>
    </location>
</feature>
<feature type="transmembrane region" description="Helical" evidence="1">
    <location>
        <begin position="137"/>
        <end position="160"/>
    </location>
</feature>
<protein>
    <submittedName>
        <fullName evidence="2">Uncharacterized protein</fullName>
    </submittedName>
</protein>
<dbReference type="Proteomes" id="UP001054925">
    <property type="component" value="Unassembled WGS sequence"/>
</dbReference>
<keyword evidence="1" id="KW-0472">Membrane</keyword>
<accession>A0AAV5GB71</accession>
<evidence type="ECO:0000313" key="3">
    <source>
        <dbReference type="Proteomes" id="UP001054925"/>
    </source>
</evidence>
<dbReference type="EMBL" id="BQKK01000005">
    <property type="protein sequence ID" value="GJN43557.1"/>
    <property type="molecule type" value="Genomic_DNA"/>
</dbReference>
<comment type="caution">
    <text evidence="2">The sequence shown here is derived from an EMBL/GenBank/DDBJ whole genome shotgun (WGS) entry which is preliminary data.</text>
</comment>
<proteinExistence type="predicted"/>
<dbReference type="AlphaFoldDB" id="A0AAV5GB71"/>
<reference evidence="2" key="1">
    <citation type="submission" date="2021-12" db="EMBL/GenBank/DDBJ databases">
        <title>Draft genome sequence of Corynebacterium ammoniagenes strain T-723.</title>
        <authorList>
            <person name="Matsuzawa M."/>
            <person name="Hiratani M."/>
            <person name="Abe I."/>
            <person name="Tsuji Y."/>
            <person name="Nakamura J."/>
        </authorList>
    </citation>
    <scope>NUCLEOTIDE SEQUENCE</scope>
    <source>
        <strain evidence="2">T-723</strain>
    </source>
</reference>
<feature type="transmembrane region" description="Helical" evidence="1">
    <location>
        <begin position="106"/>
        <end position="125"/>
    </location>
</feature>
<gene>
    <name evidence="2" type="ORF">CAT723_20360</name>
</gene>
<name>A0AAV5GB71_CORAM</name>
<dbReference type="RefSeq" id="WP_236163957.1">
    <property type="nucleotide sequence ID" value="NZ_BQKK01000005.1"/>
</dbReference>
<evidence type="ECO:0000313" key="2">
    <source>
        <dbReference type="EMBL" id="GJN43557.1"/>
    </source>
</evidence>
<sequence length="276" mass="30136">MKYVSGREYGDEVARRHEGELAPTAPVNKHIQHYRAVNETSLRHALWVGMPVGLALGLAQTGTLSFALLAIPLVLVAVIAGVQIFRHRPKLIQAEITEFKSGDFTAWQMWAPFLPALGWIVVIPLDALGISGLQTPPLLTGLFSGLLLGTGLSFGWFGALSRTFRIGKRRIRKITENQSLDGVTQSRMEAVESHGDILGALIAVGAVDGNKIPIKTLCMLLKVDQENMEAVRSRVEDLQADGIVKISGQGLYRDSKMWEVTVTPDGIHNLAQIGQR</sequence>
<keyword evidence="1" id="KW-1133">Transmembrane helix</keyword>
<organism evidence="2 3">
    <name type="scientific">Corynebacterium ammoniagenes</name>
    <name type="common">Brevibacterium ammoniagenes</name>
    <dbReference type="NCBI Taxonomy" id="1697"/>
    <lineage>
        <taxon>Bacteria</taxon>
        <taxon>Bacillati</taxon>
        <taxon>Actinomycetota</taxon>
        <taxon>Actinomycetes</taxon>
        <taxon>Mycobacteriales</taxon>
        <taxon>Corynebacteriaceae</taxon>
        <taxon>Corynebacterium</taxon>
    </lineage>
</organism>
<evidence type="ECO:0000256" key="1">
    <source>
        <dbReference type="SAM" id="Phobius"/>
    </source>
</evidence>
<keyword evidence="1" id="KW-0812">Transmembrane</keyword>